<dbReference type="NCBIfam" id="TIGR04183">
    <property type="entry name" value="Por_Secre_tail"/>
    <property type="match status" value="1"/>
</dbReference>
<evidence type="ECO:0000256" key="2">
    <source>
        <dbReference type="SAM" id="SignalP"/>
    </source>
</evidence>
<dbReference type="Pfam" id="PF18962">
    <property type="entry name" value="Por_Secre_tail"/>
    <property type="match status" value="1"/>
</dbReference>
<feature type="signal peptide" evidence="2">
    <location>
        <begin position="1"/>
        <end position="23"/>
    </location>
</feature>
<dbReference type="EMBL" id="FOVD01000006">
    <property type="protein sequence ID" value="SFN66565.1"/>
    <property type="molecule type" value="Genomic_DNA"/>
</dbReference>
<dbReference type="OrthoDB" id="657352at2"/>
<feature type="domain" description="Secretion system C-terminal sorting" evidence="3">
    <location>
        <begin position="86"/>
        <end position="153"/>
    </location>
</feature>
<feature type="chain" id="PRO_5011647670" evidence="2">
    <location>
        <begin position="24"/>
        <end position="160"/>
    </location>
</feature>
<protein>
    <submittedName>
        <fullName evidence="4">Por secretion system C-terminal sorting domain-containing protein</fullName>
    </submittedName>
</protein>
<dbReference type="RefSeq" id="WP_090026101.1">
    <property type="nucleotide sequence ID" value="NZ_FOVD01000006.1"/>
</dbReference>
<dbReference type="AlphaFoldDB" id="A0A1I5AVU5"/>
<proteinExistence type="predicted"/>
<accession>A0A1I5AVU5</accession>
<name>A0A1I5AVU5_CHROL</name>
<gene>
    <name evidence="4" type="ORF">SAMN05421594_3730</name>
</gene>
<dbReference type="Proteomes" id="UP000198769">
    <property type="component" value="Unassembled WGS sequence"/>
</dbReference>
<keyword evidence="5" id="KW-1185">Reference proteome</keyword>
<reference evidence="5" key="1">
    <citation type="submission" date="2016-10" db="EMBL/GenBank/DDBJ databases">
        <authorList>
            <person name="Varghese N."/>
            <person name="Submissions S."/>
        </authorList>
    </citation>
    <scope>NUCLEOTIDE SEQUENCE [LARGE SCALE GENOMIC DNA]</scope>
    <source>
        <strain evidence="5">DSM 25575</strain>
    </source>
</reference>
<evidence type="ECO:0000313" key="5">
    <source>
        <dbReference type="Proteomes" id="UP000198769"/>
    </source>
</evidence>
<evidence type="ECO:0000259" key="3">
    <source>
        <dbReference type="Pfam" id="PF18962"/>
    </source>
</evidence>
<dbReference type="InterPro" id="IPR026444">
    <property type="entry name" value="Secre_tail"/>
</dbReference>
<evidence type="ECO:0000256" key="1">
    <source>
        <dbReference type="ARBA" id="ARBA00022729"/>
    </source>
</evidence>
<sequence length="160" mass="17625">MKRTSIHCFFLILFSFSVSILHAQSVVLATGTNASGSNGSVSYSVGQTTYLYKGASSQVTEGVQQAYEITTLSASETASKQEGILLYPNPVRDYLYIDFNSAPYKGSEYQVFDSQGKLIKKDMISQSKSELDFSSLPSAVYIIRINQSGENLKTFKVIKK</sequence>
<organism evidence="4 5">
    <name type="scientific">Chryseobacterium oleae</name>
    <dbReference type="NCBI Taxonomy" id="491207"/>
    <lineage>
        <taxon>Bacteria</taxon>
        <taxon>Pseudomonadati</taxon>
        <taxon>Bacteroidota</taxon>
        <taxon>Flavobacteriia</taxon>
        <taxon>Flavobacteriales</taxon>
        <taxon>Weeksellaceae</taxon>
        <taxon>Chryseobacterium group</taxon>
        <taxon>Chryseobacterium</taxon>
    </lineage>
</organism>
<evidence type="ECO:0000313" key="4">
    <source>
        <dbReference type="EMBL" id="SFN66565.1"/>
    </source>
</evidence>
<keyword evidence="1 2" id="KW-0732">Signal</keyword>